<dbReference type="OMA" id="YEGDDYH"/>
<dbReference type="FunFam" id="3.40.50.300:FF:000522">
    <property type="entry name" value="Gluconokinase"/>
    <property type="match status" value="1"/>
</dbReference>
<evidence type="ECO:0000313" key="9">
    <source>
        <dbReference type="Ensembl" id="ENSPSIP00000003577.1"/>
    </source>
</evidence>
<dbReference type="UniPathway" id="UPA00792"/>
<reference evidence="9" key="3">
    <citation type="submission" date="2025-08" db="UniProtKB">
        <authorList>
            <consortium name="Ensembl"/>
        </authorList>
    </citation>
    <scope>IDENTIFICATION</scope>
</reference>
<dbReference type="InterPro" id="IPR006001">
    <property type="entry name" value="Therm_gnt_kin"/>
</dbReference>
<dbReference type="HOGENOM" id="CLU_077168_4_0_1"/>
<keyword evidence="3 8" id="KW-0808">Transferase</keyword>
<dbReference type="CDD" id="cd02021">
    <property type="entry name" value="GntK"/>
    <property type="match status" value="1"/>
</dbReference>
<dbReference type="eggNOG" id="KOG3354">
    <property type="taxonomic scope" value="Eukaryota"/>
</dbReference>
<accession>K7F6B7</accession>
<comment type="catalytic activity">
    <reaction evidence="7 8">
        <text>D-gluconate + ATP = 6-phospho-D-gluconate + ADP + H(+)</text>
        <dbReference type="Rhea" id="RHEA:19433"/>
        <dbReference type="ChEBI" id="CHEBI:15378"/>
        <dbReference type="ChEBI" id="CHEBI:18391"/>
        <dbReference type="ChEBI" id="CHEBI:30616"/>
        <dbReference type="ChEBI" id="CHEBI:58759"/>
        <dbReference type="ChEBI" id="CHEBI:456216"/>
        <dbReference type="EC" id="2.7.1.12"/>
    </reaction>
</comment>
<keyword evidence="10" id="KW-1185">Reference proteome</keyword>
<dbReference type="Proteomes" id="UP000007267">
    <property type="component" value="Unassembled WGS sequence"/>
</dbReference>
<comment type="similarity">
    <text evidence="2 8">Belongs to the gluconokinase GntK/GntV family.</text>
</comment>
<dbReference type="PANTHER" id="PTHR43442">
    <property type="entry name" value="GLUCONOKINASE-RELATED"/>
    <property type="match status" value="1"/>
</dbReference>
<dbReference type="STRING" id="13735.ENSPSIP00000003577"/>
<evidence type="ECO:0000256" key="4">
    <source>
        <dbReference type="ARBA" id="ARBA00022741"/>
    </source>
</evidence>
<dbReference type="AlphaFoldDB" id="K7F6B7"/>
<reference evidence="10" key="2">
    <citation type="journal article" date="2013" name="Nat. Genet.">
        <title>The draft genomes of soft-shell turtle and green sea turtle yield insights into the development and evolution of the turtle-specific body plan.</title>
        <authorList>
            <person name="Wang Z."/>
            <person name="Pascual-Anaya J."/>
            <person name="Zadissa A."/>
            <person name="Li W."/>
            <person name="Niimura Y."/>
            <person name="Huang Z."/>
            <person name="Li C."/>
            <person name="White S."/>
            <person name="Xiong Z."/>
            <person name="Fang D."/>
            <person name="Wang B."/>
            <person name="Ming Y."/>
            <person name="Chen Y."/>
            <person name="Zheng Y."/>
            <person name="Kuraku S."/>
            <person name="Pignatelli M."/>
            <person name="Herrero J."/>
            <person name="Beal K."/>
            <person name="Nozawa M."/>
            <person name="Li Q."/>
            <person name="Wang J."/>
            <person name="Zhang H."/>
            <person name="Yu L."/>
            <person name="Shigenobu S."/>
            <person name="Wang J."/>
            <person name="Liu J."/>
            <person name="Flicek P."/>
            <person name="Searle S."/>
            <person name="Wang J."/>
            <person name="Kuratani S."/>
            <person name="Yin Y."/>
            <person name="Aken B."/>
            <person name="Zhang G."/>
            <person name="Irie N."/>
        </authorList>
    </citation>
    <scope>NUCLEOTIDE SEQUENCE [LARGE SCALE GENOMIC DNA]</scope>
    <source>
        <strain evidence="10">Daiwa-1</strain>
    </source>
</reference>
<evidence type="ECO:0000256" key="1">
    <source>
        <dbReference type="ARBA" id="ARBA00004875"/>
    </source>
</evidence>
<dbReference type="GO" id="GO:0046316">
    <property type="term" value="F:gluconokinase activity"/>
    <property type="evidence" value="ECO:0007669"/>
    <property type="project" value="UniProtKB-EC"/>
</dbReference>
<dbReference type="InterPro" id="IPR027417">
    <property type="entry name" value="P-loop_NTPase"/>
</dbReference>
<dbReference type="Gene3D" id="3.40.50.300">
    <property type="entry name" value="P-loop containing nucleotide triphosphate hydrolases"/>
    <property type="match status" value="1"/>
</dbReference>
<evidence type="ECO:0000256" key="6">
    <source>
        <dbReference type="ARBA" id="ARBA00022840"/>
    </source>
</evidence>
<dbReference type="NCBIfam" id="TIGR01313">
    <property type="entry name" value="therm_gnt_kin"/>
    <property type="match status" value="1"/>
</dbReference>
<dbReference type="GO" id="GO:0005737">
    <property type="term" value="C:cytoplasm"/>
    <property type="evidence" value="ECO:0007669"/>
    <property type="project" value="TreeGrafter"/>
</dbReference>
<protein>
    <recommendedName>
        <fullName evidence="8">Gluconokinase</fullName>
        <ecNumber evidence="8">2.7.1.12</ecNumber>
    </recommendedName>
</protein>
<reference evidence="9" key="4">
    <citation type="submission" date="2025-09" db="UniProtKB">
        <authorList>
            <consortium name="Ensembl"/>
        </authorList>
    </citation>
    <scope>IDENTIFICATION</scope>
</reference>
<evidence type="ECO:0000256" key="2">
    <source>
        <dbReference type="ARBA" id="ARBA00008420"/>
    </source>
</evidence>
<proteinExistence type="inferred from homology"/>
<keyword evidence="6 8" id="KW-0067">ATP-binding</keyword>
<name>K7F6B7_PELSI</name>
<dbReference type="Ensembl" id="ENSPSIT00000003596.1">
    <property type="protein sequence ID" value="ENSPSIP00000003577.1"/>
    <property type="gene ID" value="ENSPSIG00000003406.1"/>
</dbReference>
<keyword evidence="5 8" id="KW-0418">Kinase</keyword>
<dbReference type="GO" id="GO:0005975">
    <property type="term" value="P:carbohydrate metabolic process"/>
    <property type="evidence" value="ECO:0007669"/>
    <property type="project" value="InterPro"/>
</dbReference>
<comment type="pathway">
    <text evidence="1 8">Carbohydrate acid metabolism; D-gluconate degradation.</text>
</comment>
<reference evidence="10" key="1">
    <citation type="submission" date="2011-10" db="EMBL/GenBank/DDBJ databases">
        <authorList>
            <consortium name="Soft-shell Turtle Genome Consortium"/>
        </authorList>
    </citation>
    <scope>NUCLEOTIDE SEQUENCE [LARGE SCALE GENOMIC DNA]</scope>
    <source>
        <strain evidence="10">Daiwa-1</strain>
    </source>
</reference>
<dbReference type="EMBL" id="AGCU01170842">
    <property type="status" value="NOT_ANNOTATED_CDS"/>
    <property type="molecule type" value="Genomic_DNA"/>
</dbReference>
<evidence type="ECO:0000313" key="10">
    <source>
        <dbReference type="Proteomes" id="UP000007267"/>
    </source>
</evidence>
<evidence type="ECO:0000256" key="8">
    <source>
        <dbReference type="RuleBase" id="RU363066"/>
    </source>
</evidence>
<dbReference type="Pfam" id="PF01202">
    <property type="entry name" value="SKI"/>
    <property type="match status" value="1"/>
</dbReference>
<dbReference type="GeneTree" id="ENSGT00390000003364"/>
<dbReference type="GO" id="GO:0005524">
    <property type="term" value="F:ATP binding"/>
    <property type="evidence" value="ECO:0007669"/>
    <property type="project" value="UniProtKB-KW"/>
</dbReference>
<dbReference type="EMBL" id="AGCU01170841">
    <property type="status" value="NOT_ANNOTATED_CDS"/>
    <property type="molecule type" value="Genomic_DNA"/>
</dbReference>
<sequence length="190" mass="21534">MVLLAVMGVSGSGKSTVGSHLATKLGWKFYDADDYHPTENIQKMAQGIPLNDQDRIPWLWKLHNILMREELAGQSVILACSALKKMYRRILVSGRDAVNSQSDHLEEQGDSATGKVLFIYLDGPMELIASRLEKRRGHFMARELLQSQFETLEPPSAPENFITATEETHRPKLSWFSKQNEQSSVLFHHL</sequence>
<dbReference type="PANTHER" id="PTHR43442:SF3">
    <property type="entry name" value="GLUCONOKINASE-RELATED"/>
    <property type="match status" value="1"/>
</dbReference>
<evidence type="ECO:0000256" key="5">
    <source>
        <dbReference type="ARBA" id="ARBA00022777"/>
    </source>
</evidence>
<dbReference type="InterPro" id="IPR031322">
    <property type="entry name" value="Shikimate/glucono_kinase"/>
</dbReference>
<keyword evidence="4 8" id="KW-0547">Nucleotide-binding</keyword>
<organism evidence="9 10">
    <name type="scientific">Pelodiscus sinensis</name>
    <name type="common">Chinese softshell turtle</name>
    <name type="synonym">Trionyx sinensis</name>
    <dbReference type="NCBI Taxonomy" id="13735"/>
    <lineage>
        <taxon>Eukaryota</taxon>
        <taxon>Metazoa</taxon>
        <taxon>Chordata</taxon>
        <taxon>Craniata</taxon>
        <taxon>Vertebrata</taxon>
        <taxon>Euteleostomi</taxon>
        <taxon>Archelosauria</taxon>
        <taxon>Testudinata</taxon>
        <taxon>Testudines</taxon>
        <taxon>Cryptodira</taxon>
        <taxon>Trionychia</taxon>
        <taxon>Trionychidae</taxon>
        <taxon>Pelodiscus</taxon>
    </lineage>
</organism>
<dbReference type="SUPFAM" id="SSF52540">
    <property type="entry name" value="P-loop containing nucleoside triphosphate hydrolases"/>
    <property type="match status" value="1"/>
</dbReference>
<gene>
    <name evidence="9" type="primary">IDNK</name>
</gene>
<dbReference type="EC" id="2.7.1.12" evidence="8"/>
<evidence type="ECO:0000256" key="3">
    <source>
        <dbReference type="ARBA" id="ARBA00022679"/>
    </source>
</evidence>
<evidence type="ECO:0000256" key="7">
    <source>
        <dbReference type="ARBA" id="ARBA00048090"/>
    </source>
</evidence>